<evidence type="ECO:0000313" key="2">
    <source>
        <dbReference type="EMBL" id="PRX16984.1"/>
    </source>
</evidence>
<evidence type="ECO:0000313" key="3">
    <source>
        <dbReference type="Proteomes" id="UP000239415"/>
    </source>
</evidence>
<dbReference type="RefSeq" id="WP_106325778.1">
    <property type="nucleotide sequence ID" value="NZ_BOMO01000174.1"/>
</dbReference>
<feature type="transmembrane region" description="Helical" evidence="1">
    <location>
        <begin position="405"/>
        <end position="430"/>
    </location>
</feature>
<organism evidence="2 3">
    <name type="scientific">Actinoplanes italicus</name>
    <dbReference type="NCBI Taxonomy" id="113567"/>
    <lineage>
        <taxon>Bacteria</taxon>
        <taxon>Bacillati</taxon>
        <taxon>Actinomycetota</taxon>
        <taxon>Actinomycetes</taxon>
        <taxon>Micromonosporales</taxon>
        <taxon>Micromonosporaceae</taxon>
        <taxon>Actinoplanes</taxon>
    </lineage>
</organism>
<keyword evidence="1" id="KW-0472">Membrane</keyword>
<dbReference type="Proteomes" id="UP000239415">
    <property type="component" value="Unassembled WGS sequence"/>
</dbReference>
<keyword evidence="1" id="KW-0812">Transmembrane</keyword>
<feature type="transmembrane region" description="Helical" evidence="1">
    <location>
        <begin position="746"/>
        <end position="769"/>
    </location>
</feature>
<dbReference type="EMBL" id="PVMZ01000017">
    <property type="protein sequence ID" value="PRX16984.1"/>
    <property type="molecule type" value="Genomic_DNA"/>
</dbReference>
<accession>A0A2T0K2E8</accession>
<keyword evidence="1" id="KW-1133">Transmembrane helix</keyword>
<feature type="transmembrane region" description="Helical" evidence="1">
    <location>
        <begin position="534"/>
        <end position="554"/>
    </location>
</feature>
<feature type="transmembrane region" description="Helical" evidence="1">
    <location>
        <begin position="373"/>
        <end position="399"/>
    </location>
</feature>
<feature type="transmembrane region" description="Helical" evidence="1">
    <location>
        <begin position="790"/>
        <end position="817"/>
    </location>
</feature>
<keyword evidence="3" id="KW-1185">Reference proteome</keyword>
<dbReference type="OrthoDB" id="3782729at2"/>
<proteinExistence type="predicted"/>
<protein>
    <submittedName>
        <fullName evidence="2">Putative ABC transport system permease protein</fullName>
    </submittedName>
</protein>
<evidence type="ECO:0000256" key="1">
    <source>
        <dbReference type="SAM" id="Phobius"/>
    </source>
</evidence>
<dbReference type="GO" id="GO:0005886">
    <property type="term" value="C:plasma membrane"/>
    <property type="evidence" value="ECO:0007669"/>
    <property type="project" value="UniProtKB-SubCell"/>
</dbReference>
<feature type="transmembrane region" description="Helical" evidence="1">
    <location>
        <begin position="451"/>
        <end position="472"/>
    </location>
</feature>
<comment type="caution">
    <text evidence="2">The sequence shown here is derived from an EMBL/GenBank/DDBJ whole genome shotgun (WGS) entry which is preliminary data.</text>
</comment>
<name>A0A2T0K2E8_9ACTN</name>
<gene>
    <name evidence="2" type="ORF">CLV67_11740</name>
</gene>
<reference evidence="2 3" key="1">
    <citation type="submission" date="2018-03" db="EMBL/GenBank/DDBJ databases">
        <title>Genomic Encyclopedia of Archaeal and Bacterial Type Strains, Phase II (KMG-II): from individual species to whole genera.</title>
        <authorList>
            <person name="Goeker M."/>
        </authorList>
    </citation>
    <scope>NUCLEOTIDE SEQUENCE [LARGE SCALE GENOMIC DNA]</scope>
    <source>
        <strain evidence="2 3">DSM 43146</strain>
    </source>
</reference>
<feature type="transmembrane region" description="Helical" evidence="1">
    <location>
        <begin position="484"/>
        <end position="513"/>
    </location>
</feature>
<sequence length="880" mass="89718">MMPDLRTGLHWAGIRGRARADAGPLLLSALVVLLVSVLAGAVPGLMEQTADAAVRDAVRRAGPEADITVTARWEPDDTPDGRARFPRLAEDVDALRDRALDELGPKLSGMLRPPVASVISPTLKITDGNAPRTLRLAYLSGEGGPEVQWVAGAAPAPTVDGTTEVRWFGPPWRVQVGLSEEAADLLGVRAGALLKVVDAERNPKNVQVSGIFRAVDPADPTWAQAPWLLDPAAGADGLGTTRFGGLLSAESLPDARLAFAQDDMRRTVTFTPDPNTLTWASAREVAATTVTLQARSASSSSIDTTSTWHTSLDSVLQRAGEQVDSASTQAAVLLTGILAGAVLVLLLAADLLVRRRSATLVLARQRGASLTALGVELLLESALTAFAAAGAGCLGAYLIAGGVAWPWVVPVLVAAVAAVPAYGVVMAASATRDRKVPANRSARRWARHTGALRRAAAETTVLAAAIGAVVALRQRGLGSGVPVIAPTLTAVAGAILLVRLMPLLTGPALRWTLRSRRPLAVFGAARAASTSGRALPVIALVTSAALATFALVTASTVDRGLAGGAQEAVGADVRVDLVDDAAASTVEAAERIAAAPGVTAVVTGQVTDAARIIADGKIAPARLVIVDSRAFADLLGDPAVRPVDGPRALVRSSSGALPSGVALEIPQQGAPAVRLTADGVAPPVGGATEVVLVDLAAGVPYSPNTIWANGPGAARAVEGLPAVFRASVAAERRDAPLVSGLLLLNWAAAVFLLVAGLLGFVLAAAAGAPGRWVTLSRLRTLGLTPRQARLVAAGELLPVAAVAAAGGPALGVLVASVTSGPLGLRLLTGQVADPALVMPWPGLVVIGAVFLCAVPVLVVAESAVRRRLRLAEVLRVGGTA</sequence>
<feature type="transmembrane region" description="Helical" evidence="1">
    <location>
        <begin position="837"/>
        <end position="860"/>
    </location>
</feature>
<feature type="transmembrane region" description="Helical" evidence="1">
    <location>
        <begin position="331"/>
        <end position="353"/>
    </location>
</feature>
<dbReference type="AlphaFoldDB" id="A0A2T0K2E8"/>